<keyword evidence="8" id="KW-0408">Iron</keyword>
<organism evidence="14 15">
    <name type="scientific">Aquilegia coerulea</name>
    <name type="common">Rocky mountain columbine</name>
    <dbReference type="NCBI Taxonomy" id="218851"/>
    <lineage>
        <taxon>Eukaryota</taxon>
        <taxon>Viridiplantae</taxon>
        <taxon>Streptophyta</taxon>
        <taxon>Embryophyta</taxon>
        <taxon>Tracheophyta</taxon>
        <taxon>Spermatophyta</taxon>
        <taxon>Magnoliopsida</taxon>
        <taxon>Ranunculales</taxon>
        <taxon>Ranunculaceae</taxon>
        <taxon>Thalictroideae</taxon>
        <taxon>Aquilegia</taxon>
    </lineage>
</organism>
<comment type="subcellular location">
    <subcellularLocation>
        <location evidence="1">Membrane</location>
        <topology evidence="1">Multi-pass membrane protein</topology>
    </subcellularLocation>
</comment>
<evidence type="ECO:0000256" key="8">
    <source>
        <dbReference type="ARBA" id="ARBA00023004"/>
    </source>
</evidence>
<evidence type="ECO:0000259" key="13">
    <source>
        <dbReference type="Pfam" id="PF00487"/>
    </source>
</evidence>
<comment type="similarity">
    <text evidence="3 11">Belongs to the fatty acid desaturase type 1 family.</text>
</comment>
<comment type="pathway">
    <text evidence="2">Lipid metabolism.</text>
</comment>
<dbReference type="GO" id="GO:0016717">
    <property type="term" value="F:oxidoreductase activity, acting on paired donors, with oxidation of a pair of donors resulting in the reduction of molecular oxygen to two molecules of water"/>
    <property type="evidence" value="ECO:0007669"/>
    <property type="project" value="InterPro"/>
</dbReference>
<dbReference type="AlphaFoldDB" id="A0A2G5C1J9"/>
<dbReference type="InterPro" id="IPR015876">
    <property type="entry name" value="Acyl-CoA_DS"/>
</dbReference>
<feature type="domain" description="Fatty acid desaturase" evidence="13">
    <location>
        <begin position="87"/>
        <end position="305"/>
    </location>
</feature>
<dbReference type="Proteomes" id="UP000230069">
    <property type="component" value="Unassembled WGS sequence"/>
</dbReference>
<evidence type="ECO:0000256" key="4">
    <source>
        <dbReference type="ARBA" id="ARBA00022692"/>
    </source>
</evidence>
<dbReference type="PANTHER" id="PTHR11351:SF87">
    <property type="entry name" value="LIPID DESATURASE ADS3.2, CHLOROPLASTIC-RELATED"/>
    <property type="match status" value="1"/>
</dbReference>
<accession>A0A2G5C1J9</accession>
<comment type="domain">
    <text evidence="11">The histidine box domains are involved in binding the catalytic metal ions.</text>
</comment>
<protein>
    <recommendedName>
        <fullName evidence="13">Fatty acid desaturase domain-containing protein</fullName>
    </recommendedName>
</protein>
<dbReference type="CDD" id="cd03505">
    <property type="entry name" value="Delta9-FADS-like"/>
    <property type="match status" value="1"/>
</dbReference>
<evidence type="ECO:0000256" key="7">
    <source>
        <dbReference type="ARBA" id="ARBA00023002"/>
    </source>
</evidence>
<sequence>EGTTSVYSCKIIISPSNKLHISLPLYTNMIPLQNYYSMALPPKPFSLASTDQKIKLFKGWHARDILVATVISGMHLLCVYAPFTFSWSAFWLAIILHVITGMFGITLSYHRNLTHQSFKLPKCLEYLFAYFGLHALQGDPIFWVSTHRYHHKFTDTDQDPHSPLEGFWYSHFGWLVNYNHLLSKGETFMNVKDLERQSYYVFLQRSVVLHIYLLAALLYVFGGFPFIVWGMGVRTVITYHATFMVNSVCHIWGHQAWNTGDLSKNNWFVGVYSFGEGWHNNHHAFAFSARHGLEWWQIDTTWYVIKLLERVGLATDVKLPTETHKQKMSFKNGVNDMSFQQST</sequence>
<keyword evidence="11" id="KW-0444">Lipid biosynthesis</keyword>
<evidence type="ECO:0000256" key="6">
    <source>
        <dbReference type="ARBA" id="ARBA00022989"/>
    </source>
</evidence>
<evidence type="ECO:0000256" key="3">
    <source>
        <dbReference type="ARBA" id="ARBA00009295"/>
    </source>
</evidence>
<keyword evidence="4 11" id="KW-0812">Transmembrane</keyword>
<evidence type="ECO:0000256" key="2">
    <source>
        <dbReference type="ARBA" id="ARBA00005189"/>
    </source>
</evidence>
<feature type="transmembrane region" description="Helical" evidence="12">
    <location>
        <begin position="207"/>
        <end position="231"/>
    </location>
</feature>
<evidence type="ECO:0000313" key="15">
    <source>
        <dbReference type="Proteomes" id="UP000230069"/>
    </source>
</evidence>
<keyword evidence="10 12" id="KW-0472">Membrane</keyword>
<keyword evidence="11" id="KW-0275">Fatty acid biosynthesis</keyword>
<feature type="non-terminal residue" evidence="14">
    <location>
        <position position="1"/>
    </location>
</feature>
<keyword evidence="7 11" id="KW-0560">Oxidoreductase</keyword>
<dbReference type="EMBL" id="KZ305140">
    <property type="protein sequence ID" value="PIA25160.1"/>
    <property type="molecule type" value="Genomic_DNA"/>
</dbReference>
<feature type="transmembrane region" description="Helical" evidence="12">
    <location>
        <begin position="89"/>
        <end position="109"/>
    </location>
</feature>
<dbReference type="GO" id="GO:0005789">
    <property type="term" value="C:endoplasmic reticulum membrane"/>
    <property type="evidence" value="ECO:0007669"/>
    <property type="project" value="TreeGrafter"/>
</dbReference>
<evidence type="ECO:0000313" key="14">
    <source>
        <dbReference type="EMBL" id="PIA25160.1"/>
    </source>
</evidence>
<keyword evidence="5" id="KW-0276">Fatty acid metabolism</keyword>
<evidence type="ECO:0000256" key="1">
    <source>
        <dbReference type="ARBA" id="ARBA00004141"/>
    </source>
</evidence>
<evidence type="ECO:0000256" key="10">
    <source>
        <dbReference type="ARBA" id="ARBA00023136"/>
    </source>
</evidence>
<dbReference type="PANTHER" id="PTHR11351">
    <property type="entry name" value="ACYL-COA DESATURASE"/>
    <property type="match status" value="1"/>
</dbReference>
<dbReference type="OrthoDB" id="10260134at2759"/>
<evidence type="ECO:0000256" key="12">
    <source>
        <dbReference type="SAM" id="Phobius"/>
    </source>
</evidence>
<comment type="cofactor">
    <cofactor evidence="11">
        <name>Fe(2+)</name>
        <dbReference type="ChEBI" id="CHEBI:29033"/>
    </cofactor>
</comment>
<dbReference type="InterPro" id="IPR005804">
    <property type="entry name" value="FA_desaturase_dom"/>
</dbReference>
<name>A0A2G5C1J9_AQUCA</name>
<evidence type="ECO:0000256" key="9">
    <source>
        <dbReference type="ARBA" id="ARBA00023098"/>
    </source>
</evidence>
<reference evidence="14 15" key="1">
    <citation type="submission" date="2017-09" db="EMBL/GenBank/DDBJ databases">
        <title>WGS assembly of Aquilegia coerulea Goldsmith.</title>
        <authorList>
            <person name="Hodges S."/>
            <person name="Kramer E."/>
            <person name="Nordborg M."/>
            <person name="Tomkins J."/>
            <person name="Borevitz J."/>
            <person name="Derieg N."/>
            <person name="Yan J."/>
            <person name="Mihaltcheva S."/>
            <person name="Hayes R.D."/>
            <person name="Rokhsar D."/>
        </authorList>
    </citation>
    <scope>NUCLEOTIDE SEQUENCE [LARGE SCALE GENOMIC DNA]</scope>
    <source>
        <strain evidence="15">cv. Goldsmith</strain>
    </source>
</reference>
<evidence type="ECO:0000256" key="5">
    <source>
        <dbReference type="ARBA" id="ARBA00022832"/>
    </source>
</evidence>
<keyword evidence="9" id="KW-0443">Lipid metabolism</keyword>
<dbReference type="Pfam" id="PF00487">
    <property type="entry name" value="FA_desaturase"/>
    <property type="match status" value="1"/>
</dbReference>
<dbReference type="PRINTS" id="PR00075">
    <property type="entry name" value="FACDDSATRASE"/>
</dbReference>
<dbReference type="GO" id="GO:0042761">
    <property type="term" value="P:very long-chain fatty acid biosynthetic process"/>
    <property type="evidence" value="ECO:0007669"/>
    <property type="project" value="TreeGrafter"/>
</dbReference>
<gene>
    <name evidence="14" type="ORF">AQUCO_12400013v1</name>
</gene>
<feature type="transmembrane region" description="Helical" evidence="12">
    <location>
        <begin position="65"/>
        <end position="83"/>
    </location>
</feature>
<proteinExistence type="inferred from homology"/>
<keyword evidence="15" id="KW-1185">Reference proteome</keyword>
<keyword evidence="6 12" id="KW-1133">Transmembrane helix</keyword>
<evidence type="ECO:0000256" key="11">
    <source>
        <dbReference type="RuleBase" id="RU000581"/>
    </source>
</evidence>